<feature type="non-terminal residue" evidence="2">
    <location>
        <position position="126"/>
    </location>
</feature>
<dbReference type="EMBL" id="JABAYA010000883">
    <property type="protein sequence ID" value="KAF7720406.1"/>
    <property type="molecule type" value="Genomic_DNA"/>
</dbReference>
<evidence type="ECO:0000313" key="2">
    <source>
        <dbReference type="EMBL" id="KAF7720406.1"/>
    </source>
</evidence>
<dbReference type="OrthoDB" id="2230774at2759"/>
<dbReference type="Proteomes" id="UP000605846">
    <property type="component" value="Unassembled WGS sequence"/>
</dbReference>
<accession>A0A8H7BI33</accession>
<proteinExistence type="predicted"/>
<protein>
    <submittedName>
        <fullName evidence="2">Uncharacterized protein</fullName>
    </submittedName>
</protein>
<feature type="compositionally biased region" description="Acidic residues" evidence="1">
    <location>
        <begin position="1"/>
        <end position="10"/>
    </location>
</feature>
<name>A0A8H7BI33_9FUNG</name>
<organism evidence="2 3">
    <name type="scientific">Apophysomyces ossiformis</name>
    <dbReference type="NCBI Taxonomy" id="679940"/>
    <lineage>
        <taxon>Eukaryota</taxon>
        <taxon>Fungi</taxon>
        <taxon>Fungi incertae sedis</taxon>
        <taxon>Mucoromycota</taxon>
        <taxon>Mucoromycotina</taxon>
        <taxon>Mucoromycetes</taxon>
        <taxon>Mucorales</taxon>
        <taxon>Mucorineae</taxon>
        <taxon>Mucoraceae</taxon>
        <taxon>Apophysomyces</taxon>
    </lineage>
</organism>
<comment type="caution">
    <text evidence="2">The sequence shown here is derived from an EMBL/GenBank/DDBJ whole genome shotgun (WGS) entry which is preliminary data.</text>
</comment>
<feature type="region of interest" description="Disordered" evidence="1">
    <location>
        <begin position="1"/>
        <end position="52"/>
    </location>
</feature>
<sequence>MPQEDSEGADTGDGGSSLLADRDLVPTLTEDGDSITNTSGSSSSHTHNLSACNLPMDKSRLESLRVEAIRRRFANRGYSDEALQALCAPLLEQSSTNKAYLGGQYRFIQWTQQNSVDINHYSASDL</sequence>
<dbReference type="AlphaFoldDB" id="A0A8H7BI33"/>
<reference evidence="2" key="1">
    <citation type="submission" date="2020-01" db="EMBL/GenBank/DDBJ databases">
        <title>Genome Sequencing of Three Apophysomyces-Like Fungal Strains Confirms a Novel Fungal Genus in the Mucoromycota with divergent Burkholderia-like Endosymbiotic Bacteria.</title>
        <authorList>
            <person name="Stajich J.E."/>
            <person name="Macias A.M."/>
            <person name="Carter-House D."/>
            <person name="Lovett B."/>
            <person name="Kasson L.R."/>
            <person name="Berry K."/>
            <person name="Grigoriev I."/>
            <person name="Chang Y."/>
            <person name="Spatafora J."/>
            <person name="Kasson M.T."/>
        </authorList>
    </citation>
    <scope>NUCLEOTIDE SEQUENCE</scope>
    <source>
        <strain evidence="2">NRRL A-21654</strain>
    </source>
</reference>
<gene>
    <name evidence="2" type="ORF">EC973_009230</name>
</gene>
<evidence type="ECO:0000256" key="1">
    <source>
        <dbReference type="SAM" id="MobiDB-lite"/>
    </source>
</evidence>
<keyword evidence="3" id="KW-1185">Reference proteome</keyword>
<feature type="compositionally biased region" description="Low complexity" evidence="1">
    <location>
        <begin position="34"/>
        <end position="50"/>
    </location>
</feature>
<evidence type="ECO:0000313" key="3">
    <source>
        <dbReference type="Proteomes" id="UP000605846"/>
    </source>
</evidence>